<name>A0A934Q9U9_9MICO</name>
<feature type="domain" description="Putative regulatory protein FmdB zinc ribbon" evidence="2">
    <location>
        <begin position="1"/>
        <end position="41"/>
    </location>
</feature>
<evidence type="ECO:0000256" key="1">
    <source>
        <dbReference type="SAM" id="MobiDB-lite"/>
    </source>
</evidence>
<dbReference type="AlphaFoldDB" id="A0A934Q9U9"/>
<feature type="region of interest" description="Disordered" evidence="1">
    <location>
        <begin position="64"/>
        <end position="95"/>
    </location>
</feature>
<accession>A0A934Q9U9</accession>
<protein>
    <submittedName>
        <fullName evidence="3">Zinc ribbon domain-containing protein</fullName>
    </submittedName>
</protein>
<dbReference type="Proteomes" id="UP000618733">
    <property type="component" value="Unassembled WGS sequence"/>
</dbReference>
<dbReference type="RefSeq" id="WP_200131040.1">
    <property type="nucleotide sequence ID" value="NZ_JAEHOI010000002.1"/>
</dbReference>
<evidence type="ECO:0000313" key="3">
    <source>
        <dbReference type="EMBL" id="MBK0420825.1"/>
    </source>
</evidence>
<dbReference type="NCBIfam" id="TIGR02605">
    <property type="entry name" value="CxxC_CxxC_SSSS"/>
    <property type="match status" value="1"/>
</dbReference>
<organism evidence="3 4">
    <name type="scientific">Leucobacter edaphi</name>
    <dbReference type="NCBI Taxonomy" id="2796472"/>
    <lineage>
        <taxon>Bacteria</taxon>
        <taxon>Bacillati</taxon>
        <taxon>Actinomycetota</taxon>
        <taxon>Actinomycetes</taxon>
        <taxon>Micrococcales</taxon>
        <taxon>Microbacteriaceae</taxon>
        <taxon>Leucobacter</taxon>
    </lineage>
</organism>
<proteinExistence type="predicted"/>
<evidence type="ECO:0000259" key="2">
    <source>
        <dbReference type="SMART" id="SM00834"/>
    </source>
</evidence>
<dbReference type="SMART" id="SM00834">
    <property type="entry name" value="CxxC_CXXC_SSSS"/>
    <property type="match status" value="1"/>
</dbReference>
<dbReference type="InterPro" id="IPR013429">
    <property type="entry name" value="Regulatory_FmdB_Zinc_ribbon"/>
</dbReference>
<keyword evidence="4" id="KW-1185">Reference proteome</keyword>
<comment type="caution">
    <text evidence="3">The sequence shown here is derived from an EMBL/GenBank/DDBJ whole genome shotgun (WGS) entry which is preliminary data.</text>
</comment>
<sequence length="95" mass="10083">MPSYSFRCEAGCRYDAMYSMAEVPKTAECRVCGAEARRAVTAPHLSGAGSSAFKLVDSAARSAHEPQVVGSLPTAGPAKRQPVTRNPLHAKLPRP</sequence>
<evidence type="ECO:0000313" key="4">
    <source>
        <dbReference type="Proteomes" id="UP000618733"/>
    </source>
</evidence>
<dbReference type="EMBL" id="JAEHOI010000002">
    <property type="protein sequence ID" value="MBK0420825.1"/>
    <property type="molecule type" value="Genomic_DNA"/>
</dbReference>
<reference evidence="3" key="1">
    <citation type="submission" date="2020-12" db="EMBL/GenBank/DDBJ databases">
        <title>Leucobacter sp. CAS2, isolated from Chromium sludge.</title>
        <authorList>
            <person name="Xu Z."/>
        </authorList>
    </citation>
    <scope>NUCLEOTIDE SEQUENCE</scope>
    <source>
        <strain evidence="3">CSA2</strain>
    </source>
</reference>
<gene>
    <name evidence="3" type="ORF">JD292_01845</name>
</gene>